<proteinExistence type="predicted"/>
<comment type="caution">
    <text evidence="1">The sequence shown here is derived from an EMBL/GenBank/DDBJ whole genome shotgun (WGS) entry which is preliminary data.</text>
</comment>
<sequence>MSHSRFLYFIVIFLTINLHLNCLWEREYKEAAKYSIQKDTDLILVPFPNYIFDNHSRESFQVSNYNIDDLKDMLIEHEISLDDLKQSWGINEDTKDFSKEVNYTSHYTHYPYDYKIPIWIYGPNWVRRGVYPDEIYQQHIPGIASKFLGFKFSNSLDLKNYEKIFIKTNEKPQIIVTIVIDQAGTQLYRTHKHSYPFLKELSLQSAYFPNAKVMHLEAHTAVGHAAIGTGSFPKDMGIHSNEVYFFQEGQVKARKAYEANEDRLNLSDMRVNTLADEWDVFQNNKPVIISQCYAARASIGMAGHGSLAGGSTQDGIQRDKDIVLWQDGKSLQWATFQDAYQLPKVVESFQLYEYYLKNSNRINSQFRAKNRSEFQQKLSYFQASEYQVKMDGELFRAMIETEIIDKNLANDGITDLVYLTLKATDAVGHRNGWESKEAKKILEETDLEVRRIFDFLRSHYGDSFLLFVTADHGAAPMPEVSGASVLTHKEFFTHLSDLLPKEERNRSSVIKWVTHSQVSLNRDVLSKFNLSEGEVIQKIKEIKVNGKPFFRKVWKISELD</sequence>
<dbReference type="OrthoDB" id="312480at2"/>
<dbReference type="RefSeq" id="WP_108977667.1">
    <property type="nucleotide sequence ID" value="NZ_BFBB01000008.1"/>
</dbReference>
<dbReference type="InterPro" id="IPR017850">
    <property type="entry name" value="Alkaline_phosphatase_core_sf"/>
</dbReference>
<protein>
    <submittedName>
        <fullName evidence="1">Type I phosphodiesterase/nucleotide pyrophosphatase</fullName>
    </submittedName>
</protein>
<gene>
    <name evidence="1" type="ORF">LPTSP4_28490</name>
</gene>
<dbReference type="Pfam" id="PF01663">
    <property type="entry name" value="Phosphodiest"/>
    <property type="match status" value="1"/>
</dbReference>
<keyword evidence="2" id="KW-1185">Reference proteome</keyword>
<reference evidence="1 2" key="1">
    <citation type="submission" date="2018-02" db="EMBL/GenBank/DDBJ databases">
        <title>Novel Leptospira species isolated from soil and water in Japan.</title>
        <authorList>
            <person name="Nakao R."/>
            <person name="Masuzawa T."/>
        </authorList>
    </citation>
    <scope>NUCLEOTIDE SEQUENCE [LARGE SCALE GENOMIC DNA]</scope>
    <source>
        <strain evidence="1 2">YH101</strain>
    </source>
</reference>
<organism evidence="1 2">
    <name type="scientific">Leptospira ryugenii</name>
    <dbReference type="NCBI Taxonomy" id="1917863"/>
    <lineage>
        <taxon>Bacteria</taxon>
        <taxon>Pseudomonadati</taxon>
        <taxon>Spirochaetota</taxon>
        <taxon>Spirochaetia</taxon>
        <taxon>Leptospirales</taxon>
        <taxon>Leptospiraceae</taxon>
        <taxon>Leptospira</taxon>
    </lineage>
</organism>
<dbReference type="Proteomes" id="UP000245133">
    <property type="component" value="Unassembled WGS sequence"/>
</dbReference>
<evidence type="ECO:0000313" key="2">
    <source>
        <dbReference type="Proteomes" id="UP000245133"/>
    </source>
</evidence>
<dbReference type="InterPro" id="IPR002591">
    <property type="entry name" value="Phosphodiest/P_Trfase"/>
</dbReference>
<accession>A0A2P2E367</accession>
<evidence type="ECO:0000313" key="1">
    <source>
        <dbReference type="EMBL" id="GBF51317.1"/>
    </source>
</evidence>
<dbReference type="Gene3D" id="3.40.720.10">
    <property type="entry name" value="Alkaline Phosphatase, subunit A"/>
    <property type="match status" value="1"/>
</dbReference>
<dbReference type="AlphaFoldDB" id="A0A2P2E367"/>
<name>A0A2P2E367_9LEPT</name>
<dbReference type="SUPFAM" id="SSF53649">
    <property type="entry name" value="Alkaline phosphatase-like"/>
    <property type="match status" value="1"/>
</dbReference>
<dbReference type="EMBL" id="BFBB01000008">
    <property type="protein sequence ID" value="GBF51317.1"/>
    <property type="molecule type" value="Genomic_DNA"/>
</dbReference>